<evidence type="ECO:0000313" key="6">
    <source>
        <dbReference type="Proteomes" id="UP001150538"/>
    </source>
</evidence>
<keyword evidence="1" id="KW-0833">Ubl conjugation pathway</keyword>
<feature type="compositionally biased region" description="Polar residues" evidence="3">
    <location>
        <begin position="1066"/>
        <end position="1077"/>
    </location>
</feature>
<dbReference type="CDD" id="cd23799">
    <property type="entry name" value="UBCc_UBE2J"/>
    <property type="match status" value="1"/>
</dbReference>
<feature type="region of interest" description="Disordered" evidence="3">
    <location>
        <begin position="1014"/>
        <end position="1077"/>
    </location>
</feature>
<feature type="region of interest" description="Disordered" evidence="3">
    <location>
        <begin position="738"/>
        <end position="821"/>
    </location>
</feature>
<name>A0A9W8A6M5_9FUNG</name>
<dbReference type="Gene3D" id="3.10.110.10">
    <property type="entry name" value="Ubiquitin Conjugating Enzyme"/>
    <property type="match status" value="1"/>
</dbReference>
<feature type="compositionally biased region" description="Basic and acidic residues" evidence="3">
    <location>
        <begin position="1045"/>
        <end position="1060"/>
    </location>
</feature>
<evidence type="ECO:0000256" key="2">
    <source>
        <dbReference type="SAM" id="Coils"/>
    </source>
</evidence>
<feature type="compositionally biased region" description="Polar residues" evidence="3">
    <location>
        <begin position="176"/>
        <end position="204"/>
    </location>
</feature>
<feature type="coiled-coil region" evidence="2">
    <location>
        <begin position="138"/>
        <end position="165"/>
    </location>
</feature>
<feature type="region of interest" description="Disordered" evidence="3">
    <location>
        <begin position="470"/>
        <end position="530"/>
    </location>
</feature>
<feature type="domain" description="UBC core" evidence="4">
    <location>
        <begin position="858"/>
        <end position="1024"/>
    </location>
</feature>
<dbReference type="AlphaFoldDB" id="A0A9W8A6M5"/>
<evidence type="ECO:0000259" key="4">
    <source>
        <dbReference type="PROSITE" id="PS50127"/>
    </source>
</evidence>
<dbReference type="InterPro" id="IPR016135">
    <property type="entry name" value="UBQ-conjugating_enzyme/RWD"/>
</dbReference>
<feature type="region of interest" description="Disordered" evidence="3">
    <location>
        <begin position="176"/>
        <end position="207"/>
    </location>
</feature>
<keyword evidence="6" id="KW-1185">Reference proteome</keyword>
<dbReference type="Proteomes" id="UP001150538">
    <property type="component" value="Unassembled WGS sequence"/>
</dbReference>
<gene>
    <name evidence="5" type="ORF">H4219_000048</name>
</gene>
<protein>
    <recommendedName>
        <fullName evidence="4">UBC core domain-containing protein</fullName>
    </recommendedName>
</protein>
<dbReference type="EMBL" id="JANBPU010000001">
    <property type="protein sequence ID" value="KAJ1922186.1"/>
    <property type="molecule type" value="Genomic_DNA"/>
</dbReference>
<feature type="region of interest" description="Disordered" evidence="3">
    <location>
        <begin position="660"/>
        <end position="721"/>
    </location>
</feature>
<dbReference type="PANTHER" id="PTHR24067">
    <property type="entry name" value="UBIQUITIN-CONJUGATING ENZYME E2"/>
    <property type="match status" value="1"/>
</dbReference>
<reference evidence="5" key="1">
    <citation type="submission" date="2022-07" db="EMBL/GenBank/DDBJ databases">
        <title>Phylogenomic reconstructions and comparative analyses of Kickxellomycotina fungi.</title>
        <authorList>
            <person name="Reynolds N.K."/>
            <person name="Stajich J.E."/>
            <person name="Barry K."/>
            <person name="Grigoriev I.V."/>
            <person name="Crous P."/>
            <person name="Smith M.E."/>
        </authorList>
    </citation>
    <scope>NUCLEOTIDE SEQUENCE</scope>
    <source>
        <strain evidence="5">NBRC 100468</strain>
    </source>
</reference>
<dbReference type="FunFam" id="3.10.110.10:FF:000086">
    <property type="entry name" value="Ubiquitin-conjugating enzyme E2 J1"/>
    <property type="match status" value="1"/>
</dbReference>
<evidence type="ECO:0000256" key="3">
    <source>
        <dbReference type="SAM" id="MobiDB-lite"/>
    </source>
</evidence>
<feature type="compositionally biased region" description="Polar residues" evidence="3">
    <location>
        <begin position="1096"/>
        <end position="1122"/>
    </location>
</feature>
<evidence type="ECO:0000256" key="1">
    <source>
        <dbReference type="ARBA" id="ARBA00022786"/>
    </source>
</evidence>
<dbReference type="Pfam" id="PF00179">
    <property type="entry name" value="UQ_con"/>
    <property type="match status" value="1"/>
</dbReference>
<dbReference type="SMART" id="SM00212">
    <property type="entry name" value="UBCc"/>
    <property type="match status" value="1"/>
</dbReference>
<dbReference type="InterPro" id="IPR000608">
    <property type="entry name" value="UBC"/>
</dbReference>
<feature type="region of interest" description="Disordered" evidence="3">
    <location>
        <begin position="538"/>
        <end position="557"/>
    </location>
</feature>
<feature type="region of interest" description="Disordered" evidence="3">
    <location>
        <begin position="1093"/>
        <end position="1143"/>
    </location>
</feature>
<dbReference type="OrthoDB" id="1158011at2759"/>
<feature type="compositionally biased region" description="Polar residues" evidence="3">
    <location>
        <begin position="742"/>
        <end position="821"/>
    </location>
</feature>
<proteinExistence type="predicted"/>
<organism evidence="5 6">
    <name type="scientific">Mycoemilia scoparia</name>
    <dbReference type="NCBI Taxonomy" id="417184"/>
    <lineage>
        <taxon>Eukaryota</taxon>
        <taxon>Fungi</taxon>
        <taxon>Fungi incertae sedis</taxon>
        <taxon>Zoopagomycota</taxon>
        <taxon>Kickxellomycotina</taxon>
        <taxon>Kickxellomycetes</taxon>
        <taxon>Kickxellales</taxon>
        <taxon>Kickxellaceae</taxon>
        <taxon>Mycoemilia</taxon>
    </lineage>
</organism>
<feature type="compositionally biased region" description="Polar residues" evidence="3">
    <location>
        <begin position="683"/>
        <end position="702"/>
    </location>
</feature>
<accession>A0A9W8A6M5</accession>
<sequence>MLGNHKHRQDVGIDNSSAEYSRFRATQKELSEHLDKVKATICQASDPAAPFDEELLAHIDSLVHKGNEKSLALQEAAHYVSANSQSAHVARGGEPSMSKDLAVHDWVDEQVRSLNERWATHQLSLCQLKAKCLKARQYNDLAAAIEKFAKDLSSLERQALRLEVQWRHIIDSIKNKSPSWTSEDSNDNRSLITPDSRTSSQRNTESLRQKLLVSDRKSYEKEERSILQVEKASKSMETRWRLLERRVGIFCESSSEMIYGQGDNTTVYVHPVTKAKFAPPSQAATQNMELQMKMRDTKQMFRRIPPILASLKSKARIQHTLTRFDTIISEINSYITSMRGRAHQTMQRARRLLSIKTGPSGRRSPRFEEQAVEWQQRMIKKIDQSNEDVLMLFEKLTKYLISRDNLPVLEKLSEKSSLAKRSWAESKDLARDAMWQLEAAIENSRLEAKRAAEAEAKRTGNDIIDRAVSASYSGRGSDEAGEEGADLPVSGNQMSSLPPLTEEDSAPSSPLSPRPMPHPESMTPSHLSTRLRQDSIVRPRNGSHSLGAAAAAAPQHRLRRPVSHVSFIATPNLTPSVSSLHRPSLGELSQQRNSMLVPPTQSGLLGSGSNVGTPASIHQTRTLARYRSFVRSPPPTASSLQTPNAFTITLSSNSSRQRFGSFDASPHSGVLAHRNSALDPPANRQSAIPSPSAMSPRNSIDSSRPMLNRMSSTGFDSEQRSNKIQSMLHRPTQLRGRIGSIGQATPSPQLHSRASISDFSPRTPTFPRNSSLAYQPTTVTPATSDNVEAQQQTQPAGSLSRVGSFSRDSLESNSSASDNGGLSQIWSSPSFNAAAIKPTHGLHKKISVVALSESFNRIVSQKQQGHHPEYSLDDGGDLAQEEMPDLSNIFEWHFTVRGPNNSPYEGGKYHGRILLPHDYPYKPPDIIMLTPNGRFELNKKICLSNTSHHPESWQPAWGIQTVLVALISFFPTKGEGAIGDLEYTKQERERLAKLSRSWSCQSCGLNHKDVLNDTTGSQSMLSSKSAESQETHTGSGIPKQGLRFRFKDTASESGNSDEKGSALNKAASSESGSQNQQEYISAACPMSNHRIRSRHAQPSNDGNSNMVSAHSSQSQPTANRGSAHTLPESEISGDTHEQQNQQTVDNKQLDRIICGLLAIIMFLILRRVP</sequence>
<dbReference type="InterPro" id="IPR050113">
    <property type="entry name" value="Ub_conjugating_enzyme"/>
</dbReference>
<comment type="caution">
    <text evidence="5">The sequence shown here is derived from an EMBL/GenBank/DDBJ whole genome shotgun (WGS) entry which is preliminary data.</text>
</comment>
<feature type="compositionally biased region" description="Polar residues" evidence="3">
    <location>
        <begin position="1014"/>
        <end position="1034"/>
    </location>
</feature>
<keyword evidence="2" id="KW-0175">Coiled coil</keyword>
<dbReference type="SUPFAM" id="SSF54495">
    <property type="entry name" value="UBC-like"/>
    <property type="match status" value="1"/>
</dbReference>
<evidence type="ECO:0000313" key="5">
    <source>
        <dbReference type="EMBL" id="KAJ1922186.1"/>
    </source>
</evidence>
<dbReference type="PROSITE" id="PS50127">
    <property type="entry name" value="UBC_2"/>
    <property type="match status" value="1"/>
</dbReference>